<evidence type="ECO:0000313" key="2">
    <source>
        <dbReference type="EMBL" id="GGF78821.1"/>
    </source>
</evidence>
<organism evidence="2 3">
    <name type="scientific">Azorhizobium oxalatiphilum</name>
    <dbReference type="NCBI Taxonomy" id="980631"/>
    <lineage>
        <taxon>Bacteria</taxon>
        <taxon>Pseudomonadati</taxon>
        <taxon>Pseudomonadota</taxon>
        <taxon>Alphaproteobacteria</taxon>
        <taxon>Hyphomicrobiales</taxon>
        <taxon>Xanthobacteraceae</taxon>
        <taxon>Azorhizobium</taxon>
    </lineage>
</organism>
<dbReference type="SUPFAM" id="SSF53448">
    <property type="entry name" value="Nucleotide-diphospho-sugar transferases"/>
    <property type="match status" value="1"/>
</dbReference>
<dbReference type="Gene3D" id="3.90.550.10">
    <property type="entry name" value="Spore Coat Polysaccharide Biosynthesis Protein SpsA, Chain A"/>
    <property type="match status" value="1"/>
</dbReference>
<dbReference type="Pfam" id="PF00535">
    <property type="entry name" value="Glycos_transf_2"/>
    <property type="match status" value="1"/>
</dbReference>
<sequence>MPVPSQAATLSIIICTHDRPDLLATCLEALFANHRHAAWPEVIVVDSASGAPARARIEDMARRFPGVTLVREFMAGLSRARNAGLAKAAGQWVAYLDDDTIPAPDWIPRALELTASVPDDCAIIAGAVHPHAANARIRSLPPRWRQLLSIIELEGQGDRTEAPSMCGANVLFRRSELLAVGGFPETLGRVGTNLLSGEEKFIEQLLIGKGKRLWYSDRLRVDHQIAPTRLQWGWVTSRAYWEGASDAQIAKLLGRPIPAMALLKAAIGAGAYGLAHAVPRRQTEQALRFWYNIGLLAHHLRILGAPSPQAAPVSPVKQ</sequence>
<reference evidence="2" key="2">
    <citation type="submission" date="2020-09" db="EMBL/GenBank/DDBJ databases">
        <authorList>
            <person name="Sun Q."/>
            <person name="Sedlacek I."/>
        </authorList>
    </citation>
    <scope>NUCLEOTIDE SEQUENCE</scope>
    <source>
        <strain evidence="2">CCM 7897</strain>
    </source>
</reference>
<gene>
    <name evidence="2" type="ORF">GCM10007301_43550</name>
</gene>
<name>A0A917C913_9HYPH</name>
<protein>
    <submittedName>
        <fullName evidence="2">Glycosyl transferase family 2</fullName>
    </submittedName>
</protein>
<dbReference type="EMBL" id="BMCT01000007">
    <property type="protein sequence ID" value="GGF78821.1"/>
    <property type="molecule type" value="Genomic_DNA"/>
</dbReference>
<evidence type="ECO:0000313" key="3">
    <source>
        <dbReference type="Proteomes" id="UP000606044"/>
    </source>
</evidence>
<accession>A0A917C913</accession>
<dbReference type="PANTHER" id="PTHR43685">
    <property type="entry name" value="GLYCOSYLTRANSFERASE"/>
    <property type="match status" value="1"/>
</dbReference>
<dbReference type="InterPro" id="IPR029044">
    <property type="entry name" value="Nucleotide-diphossugar_trans"/>
</dbReference>
<proteinExistence type="predicted"/>
<dbReference type="InterPro" id="IPR001173">
    <property type="entry name" value="Glyco_trans_2-like"/>
</dbReference>
<dbReference type="GO" id="GO:0016740">
    <property type="term" value="F:transferase activity"/>
    <property type="evidence" value="ECO:0007669"/>
    <property type="project" value="UniProtKB-KW"/>
</dbReference>
<reference evidence="2" key="1">
    <citation type="journal article" date="2014" name="Int. J. Syst. Evol. Microbiol.">
        <title>Complete genome sequence of Corynebacterium casei LMG S-19264T (=DSM 44701T), isolated from a smear-ripened cheese.</title>
        <authorList>
            <consortium name="US DOE Joint Genome Institute (JGI-PGF)"/>
            <person name="Walter F."/>
            <person name="Albersmeier A."/>
            <person name="Kalinowski J."/>
            <person name="Ruckert C."/>
        </authorList>
    </citation>
    <scope>NUCLEOTIDE SEQUENCE</scope>
    <source>
        <strain evidence="2">CCM 7897</strain>
    </source>
</reference>
<dbReference type="InterPro" id="IPR050834">
    <property type="entry name" value="Glycosyltransf_2"/>
</dbReference>
<dbReference type="RefSeq" id="WP_188582518.1">
    <property type="nucleotide sequence ID" value="NZ_BMCT01000007.1"/>
</dbReference>
<dbReference type="CDD" id="cd00761">
    <property type="entry name" value="Glyco_tranf_GTA_type"/>
    <property type="match status" value="1"/>
</dbReference>
<dbReference type="Proteomes" id="UP000606044">
    <property type="component" value="Unassembled WGS sequence"/>
</dbReference>
<dbReference type="AlphaFoldDB" id="A0A917C913"/>
<evidence type="ECO:0000259" key="1">
    <source>
        <dbReference type="Pfam" id="PF00535"/>
    </source>
</evidence>
<keyword evidence="3" id="KW-1185">Reference proteome</keyword>
<comment type="caution">
    <text evidence="2">The sequence shown here is derived from an EMBL/GenBank/DDBJ whole genome shotgun (WGS) entry which is preliminary data.</text>
</comment>
<feature type="domain" description="Glycosyltransferase 2-like" evidence="1">
    <location>
        <begin position="11"/>
        <end position="175"/>
    </location>
</feature>
<keyword evidence="2" id="KW-0808">Transferase</keyword>
<dbReference type="PANTHER" id="PTHR43685:SF3">
    <property type="entry name" value="SLR2126 PROTEIN"/>
    <property type="match status" value="1"/>
</dbReference>